<evidence type="ECO:0000313" key="4">
    <source>
        <dbReference type="Proteomes" id="UP000075901"/>
    </source>
</evidence>
<keyword evidence="2" id="KW-0472">Membrane</keyword>
<proteinExistence type="predicted"/>
<reference evidence="4" key="1">
    <citation type="submission" date="2013-09" db="EMBL/GenBank/DDBJ databases">
        <title>The Genome Sequence of Anopheles maculatus species B.</title>
        <authorList>
            <consortium name="The Broad Institute Genomics Platform"/>
            <person name="Neafsey D.E."/>
            <person name="Besansky N."/>
            <person name="Howell P."/>
            <person name="Walton C."/>
            <person name="Young S.K."/>
            <person name="Zeng Q."/>
            <person name="Gargeya S."/>
            <person name="Fitzgerald M."/>
            <person name="Haas B."/>
            <person name="Abouelleil A."/>
            <person name="Allen A.W."/>
            <person name="Alvarado L."/>
            <person name="Arachchi H.M."/>
            <person name="Berlin A.M."/>
            <person name="Chapman S.B."/>
            <person name="Gainer-Dewar J."/>
            <person name="Goldberg J."/>
            <person name="Griggs A."/>
            <person name="Gujja S."/>
            <person name="Hansen M."/>
            <person name="Howarth C."/>
            <person name="Imamovic A."/>
            <person name="Ireland A."/>
            <person name="Larimer J."/>
            <person name="McCowan C."/>
            <person name="Murphy C."/>
            <person name="Pearson M."/>
            <person name="Poon T.W."/>
            <person name="Priest M."/>
            <person name="Roberts A."/>
            <person name="Saif S."/>
            <person name="Shea T."/>
            <person name="Sisk P."/>
            <person name="Sykes S."/>
            <person name="Wortman J."/>
            <person name="Nusbaum C."/>
            <person name="Birren B."/>
        </authorList>
    </citation>
    <scope>NUCLEOTIDE SEQUENCE [LARGE SCALE GENOMIC DNA]</scope>
    <source>
        <strain evidence="4">maculatus3</strain>
    </source>
</reference>
<name>A0A182S983_9DIPT</name>
<evidence type="ECO:0000256" key="1">
    <source>
        <dbReference type="SAM" id="MobiDB-lite"/>
    </source>
</evidence>
<dbReference type="EnsemblMetazoa" id="AMAM002213-RA">
    <property type="protein sequence ID" value="AMAM002213-PA"/>
    <property type="gene ID" value="AMAM002213"/>
</dbReference>
<feature type="compositionally biased region" description="Low complexity" evidence="1">
    <location>
        <begin position="112"/>
        <end position="121"/>
    </location>
</feature>
<dbReference type="AlphaFoldDB" id="A0A182S983"/>
<sequence>TLGRFLVGQGGYPRSGIKSAPPAGIIGFPGAAVGAIPFVFPFAPLGLGLFDTDPQRLLSMLHHQSALAEEALRYRSLLFGAGDGGPGSPTAASPHAPLLDDCKEPLNLHAATTTTTTTTSTGQTYDHQEKGSKMAATSPKVAMTMIRVRDGLTKEGFRNGGGEELLLRKPPPPPPTPSAAT</sequence>
<reference evidence="3" key="2">
    <citation type="submission" date="2020-05" db="UniProtKB">
        <authorList>
            <consortium name="EnsemblMetazoa"/>
        </authorList>
    </citation>
    <scope>IDENTIFICATION</scope>
    <source>
        <strain evidence="3">maculatus3</strain>
    </source>
</reference>
<feature type="region of interest" description="Disordered" evidence="1">
    <location>
        <begin position="152"/>
        <end position="181"/>
    </location>
</feature>
<dbReference type="Proteomes" id="UP000075901">
    <property type="component" value="Unassembled WGS sequence"/>
</dbReference>
<feature type="region of interest" description="Disordered" evidence="1">
    <location>
        <begin position="112"/>
        <end position="137"/>
    </location>
</feature>
<evidence type="ECO:0000313" key="3">
    <source>
        <dbReference type="EnsemblMetazoa" id="AMAM002213-PA"/>
    </source>
</evidence>
<accession>A0A182S983</accession>
<organism evidence="3 4">
    <name type="scientific">Anopheles maculatus</name>
    <dbReference type="NCBI Taxonomy" id="74869"/>
    <lineage>
        <taxon>Eukaryota</taxon>
        <taxon>Metazoa</taxon>
        <taxon>Ecdysozoa</taxon>
        <taxon>Arthropoda</taxon>
        <taxon>Hexapoda</taxon>
        <taxon>Insecta</taxon>
        <taxon>Pterygota</taxon>
        <taxon>Neoptera</taxon>
        <taxon>Endopterygota</taxon>
        <taxon>Diptera</taxon>
        <taxon>Nematocera</taxon>
        <taxon>Culicoidea</taxon>
        <taxon>Culicidae</taxon>
        <taxon>Anophelinae</taxon>
        <taxon>Anopheles</taxon>
        <taxon>Anopheles maculatus group</taxon>
    </lineage>
</organism>
<feature type="compositionally biased region" description="Pro residues" evidence="1">
    <location>
        <begin position="169"/>
        <end position="181"/>
    </location>
</feature>
<evidence type="ECO:0000256" key="2">
    <source>
        <dbReference type="SAM" id="Phobius"/>
    </source>
</evidence>
<keyword evidence="2" id="KW-0812">Transmembrane</keyword>
<dbReference type="VEuPathDB" id="VectorBase:AMAM002213"/>
<protein>
    <submittedName>
        <fullName evidence="3">Uncharacterized protein</fullName>
    </submittedName>
</protein>
<keyword evidence="2" id="KW-1133">Transmembrane helix</keyword>
<keyword evidence="4" id="KW-1185">Reference proteome</keyword>
<feature type="transmembrane region" description="Helical" evidence="2">
    <location>
        <begin position="25"/>
        <end position="50"/>
    </location>
</feature>